<dbReference type="NCBIfam" id="NF009466">
    <property type="entry name" value="PRK12826.1-2"/>
    <property type="match status" value="1"/>
</dbReference>
<dbReference type="PANTHER" id="PTHR42879">
    <property type="entry name" value="3-OXOACYL-(ACYL-CARRIER-PROTEIN) REDUCTASE"/>
    <property type="match status" value="1"/>
</dbReference>
<proteinExistence type="inferred from homology"/>
<comment type="caution">
    <text evidence="4">The sequence shown here is derived from an EMBL/GenBank/DDBJ whole genome shotgun (WGS) entry which is preliminary data.</text>
</comment>
<dbReference type="GO" id="GO:0032787">
    <property type="term" value="P:monocarboxylic acid metabolic process"/>
    <property type="evidence" value="ECO:0007669"/>
    <property type="project" value="UniProtKB-ARBA"/>
</dbReference>
<dbReference type="InterPro" id="IPR036291">
    <property type="entry name" value="NAD(P)-bd_dom_sf"/>
</dbReference>
<dbReference type="SUPFAM" id="SSF51735">
    <property type="entry name" value="NAD(P)-binding Rossmann-fold domains"/>
    <property type="match status" value="1"/>
</dbReference>
<protein>
    <submittedName>
        <fullName evidence="4">3-ketoacyl-(Acyl-carrier-protein) reductase</fullName>
    </submittedName>
</protein>
<dbReference type="STRING" id="1423776.FD04_GL000950"/>
<evidence type="ECO:0000256" key="2">
    <source>
        <dbReference type="ARBA" id="ARBA00023002"/>
    </source>
</evidence>
<dbReference type="Gene3D" id="3.40.50.720">
    <property type="entry name" value="NAD(P)-binding Rossmann-like Domain"/>
    <property type="match status" value="1"/>
</dbReference>
<accession>A0A0R1LQ26</accession>
<name>A0A0R1LQ26_9LACO</name>
<gene>
    <name evidence="4" type="ORF">FD04_GL000950</name>
</gene>
<dbReference type="PROSITE" id="PS00061">
    <property type="entry name" value="ADH_SHORT"/>
    <property type="match status" value="1"/>
</dbReference>
<comment type="similarity">
    <text evidence="1">Belongs to the short-chain dehydrogenases/reductases (SDR) family.</text>
</comment>
<feature type="domain" description="Ketoreductase" evidence="3">
    <location>
        <begin position="9"/>
        <end position="187"/>
    </location>
</feature>
<keyword evidence="5" id="KW-1185">Reference proteome</keyword>
<dbReference type="InterPro" id="IPR057326">
    <property type="entry name" value="KR_dom"/>
</dbReference>
<dbReference type="GO" id="GO:0016491">
    <property type="term" value="F:oxidoreductase activity"/>
    <property type="evidence" value="ECO:0007669"/>
    <property type="project" value="UniProtKB-KW"/>
</dbReference>
<evidence type="ECO:0000259" key="3">
    <source>
        <dbReference type="SMART" id="SM00822"/>
    </source>
</evidence>
<evidence type="ECO:0000313" key="5">
    <source>
        <dbReference type="Proteomes" id="UP000051160"/>
    </source>
</evidence>
<dbReference type="PRINTS" id="PR00081">
    <property type="entry name" value="GDHRDH"/>
</dbReference>
<dbReference type="FunFam" id="3.40.50.720:FF:000173">
    <property type="entry name" value="3-oxoacyl-[acyl-carrier protein] reductase"/>
    <property type="match status" value="1"/>
</dbReference>
<reference evidence="4 5" key="1">
    <citation type="journal article" date="2015" name="Genome Announc.">
        <title>Expanding the biotechnology potential of lactobacilli through comparative genomics of 213 strains and associated genera.</title>
        <authorList>
            <person name="Sun Z."/>
            <person name="Harris H.M."/>
            <person name="McCann A."/>
            <person name="Guo C."/>
            <person name="Argimon S."/>
            <person name="Zhang W."/>
            <person name="Yang X."/>
            <person name="Jeffery I.B."/>
            <person name="Cooney J.C."/>
            <person name="Kagawa T.F."/>
            <person name="Liu W."/>
            <person name="Song Y."/>
            <person name="Salvetti E."/>
            <person name="Wrobel A."/>
            <person name="Rasinkangas P."/>
            <person name="Parkhill J."/>
            <person name="Rea M.C."/>
            <person name="O'Sullivan O."/>
            <person name="Ritari J."/>
            <person name="Douillard F.P."/>
            <person name="Paul Ross R."/>
            <person name="Yang R."/>
            <person name="Briner A.E."/>
            <person name="Felis G.E."/>
            <person name="de Vos W.M."/>
            <person name="Barrangou R."/>
            <person name="Klaenhammer T.R."/>
            <person name="Caufield P.W."/>
            <person name="Cui Y."/>
            <person name="Zhang H."/>
            <person name="O'Toole P.W."/>
        </authorList>
    </citation>
    <scope>NUCLEOTIDE SEQUENCE [LARGE SCALE GENOMIC DNA]</scope>
    <source>
        <strain evidence="4 5">DSM 19909</strain>
    </source>
</reference>
<dbReference type="SMART" id="SM00822">
    <property type="entry name" value="PKS_KR"/>
    <property type="match status" value="1"/>
</dbReference>
<dbReference type="PANTHER" id="PTHR42879:SF2">
    <property type="entry name" value="3-OXOACYL-[ACYL-CARRIER-PROTEIN] REDUCTASE FABG"/>
    <property type="match status" value="1"/>
</dbReference>
<dbReference type="EMBL" id="AZEE01000028">
    <property type="protein sequence ID" value="KRK97973.1"/>
    <property type="molecule type" value="Genomic_DNA"/>
</dbReference>
<dbReference type="Pfam" id="PF13561">
    <property type="entry name" value="adh_short_C2"/>
    <property type="match status" value="1"/>
</dbReference>
<sequence>MNNLDLSQKTVLVTGSTQGIGLAVAQAFAKKGATIILNGRHAAPADAIESIKAFNVDCYDISADITDEKAVAALISSIYEVTDHLDVVVNNAGIVKDTLLNRMSEADFSAVVNTNLTGTFNVIHACLRPMYKQRSGVFINMASVIGLTGNIGQANYAASKAGIIGLTKSVAKEAAMRGIRCNAIAPGMIDTAMTQQLADKVKDGILTQIPLKRFGSTDEVAQAAVFLAENEYITGQTITVDGGLTMQ</sequence>
<dbReference type="Proteomes" id="UP000051160">
    <property type="component" value="Unassembled WGS sequence"/>
</dbReference>
<dbReference type="InterPro" id="IPR050259">
    <property type="entry name" value="SDR"/>
</dbReference>
<keyword evidence="2" id="KW-0560">Oxidoreductase</keyword>
<organism evidence="4 5">
    <name type="scientific">Secundilactobacillus odoratitofui DSM 19909 = JCM 15043</name>
    <dbReference type="NCBI Taxonomy" id="1423776"/>
    <lineage>
        <taxon>Bacteria</taxon>
        <taxon>Bacillati</taxon>
        <taxon>Bacillota</taxon>
        <taxon>Bacilli</taxon>
        <taxon>Lactobacillales</taxon>
        <taxon>Lactobacillaceae</taxon>
        <taxon>Secundilactobacillus</taxon>
    </lineage>
</organism>
<dbReference type="InterPro" id="IPR020904">
    <property type="entry name" value="Sc_DH/Rdtase_CS"/>
</dbReference>
<evidence type="ECO:0000256" key="1">
    <source>
        <dbReference type="ARBA" id="ARBA00006484"/>
    </source>
</evidence>
<dbReference type="PRINTS" id="PR00080">
    <property type="entry name" value="SDRFAMILY"/>
</dbReference>
<evidence type="ECO:0000313" key="4">
    <source>
        <dbReference type="EMBL" id="KRK97973.1"/>
    </source>
</evidence>
<dbReference type="PATRIC" id="fig|1423776.4.peg.959"/>
<dbReference type="InterPro" id="IPR002347">
    <property type="entry name" value="SDR_fam"/>
</dbReference>
<dbReference type="AlphaFoldDB" id="A0A0R1LQ26"/>